<comment type="caution">
    <text evidence="6">The sequence shown here is derived from an EMBL/GenBank/DDBJ whole genome shotgun (WGS) entry which is preliminary data.</text>
</comment>
<dbReference type="SUPFAM" id="SSF50494">
    <property type="entry name" value="Trypsin-like serine proteases"/>
    <property type="match status" value="1"/>
</dbReference>
<dbReference type="InterPro" id="IPR003825">
    <property type="entry name" value="Colicin-V_CvpA"/>
</dbReference>
<evidence type="ECO:0000256" key="3">
    <source>
        <dbReference type="ARBA" id="ARBA00022989"/>
    </source>
</evidence>
<dbReference type="Pfam" id="PF13365">
    <property type="entry name" value="Trypsin_2"/>
    <property type="match status" value="1"/>
</dbReference>
<dbReference type="RefSeq" id="WP_386675984.1">
    <property type="nucleotide sequence ID" value="NZ_JBHLTG010000011.1"/>
</dbReference>
<proteinExistence type="predicted"/>
<reference evidence="6 7" key="1">
    <citation type="submission" date="2024-09" db="EMBL/GenBank/DDBJ databases">
        <authorList>
            <person name="Sun Q."/>
            <person name="Mori K."/>
        </authorList>
    </citation>
    <scope>NUCLEOTIDE SEQUENCE [LARGE SCALE GENOMIC DNA]</scope>
    <source>
        <strain evidence="6 7">KCTC 23076</strain>
    </source>
</reference>
<comment type="subcellular location">
    <subcellularLocation>
        <location evidence="1">Membrane</location>
        <topology evidence="1">Multi-pass membrane protein</topology>
    </subcellularLocation>
</comment>
<feature type="transmembrane region" description="Helical" evidence="5">
    <location>
        <begin position="105"/>
        <end position="128"/>
    </location>
</feature>
<dbReference type="Pfam" id="PF02674">
    <property type="entry name" value="Colicin_V"/>
    <property type="match status" value="1"/>
</dbReference>
<accession>A0ABV6RYZ4</accession>
<feature type="transmembrane region" description="Helical" evidence="5">
    <location>
        <begin position="63"/>
        <end position="84"/>
    </location>
</feature>
<keyword evidence="6" id="KW-0378">Hydrolase</keyword>
<evidence type="ECO:0000256" key="1">
    <source>
        <dbReference type="ARBA" id="ARBA00004141"/>
    </source>
</evidence>
<dbReference type="Proteomes" id="UP001589896">
    <property type="component" value="Unassembled WGS sequence"/>
</dbReference>
<dbReference type="EMBL" id="JBHLTG010000011">
    <property type="protein sequence ID" value="MFC0682196.1"/>
    <property type="molecule type" value="Genomic_DNA"/>
</dbReference>
<keyword evidence="3 5" id="KW-1133">Transmembrane helix</keyword>
<keyword evidence="4 5" id="KW-0472">Membrane</keyword>
<keyword evidence="6" id="KW-0645">Protease</keyword>
<evidence type="ECO:0000256" key="5">
    <source>
        <dbReference type="SAM" id="Phobius"/>
    </source>
</evidence>
<dbReference type="Gene3D" id="2.40.10.10">
    <property type="entry name" value="Trypsin-like serine proteases"/>
    <property type="match status" value="2"/>
</dbReference>
<evidence type="ECO:0000256" key="4">
    <source>
        <dbReference type="ARBA" id="ARBA00023136"/>
    </source>
</evidence>
<gene>
    <name evidence="6" type="ORF">ACFFGH_30565</name>
</gene>
<evidence type="ECO:0000313" key="7">
    <source>
        <dbReference type="Proteomes" id="UP001589896"/>
    </source>
</evidence>
<dbReference type="InterPro" id="IPR043504">
    <property type="entry name" value="Peptidase_S1_PA_chymotrypsin"/>
</dbReference>
<feature type="transmembrane region" description="Helical" evidence="5">
    <location>
        <begin position="6"/>
        <end position="23"/>
    </location>
</feature>
<keyword evidence="7" id="KW-1185">Reference proteome</keyword>
<protein>
    <submittedName>
        <fullName evidence="6">MarP family serine protease</fullName>
        <ecNumber evidence="6">3.4.21.-</ecNumber>
    </submittedName>
</protein>
<dbReference type="GO" id="GO:0006508">
    <property type="term" value="P:proteolysis"/>
    <property type="evidence" value="ECO:0007669"/>
    <property type="project" value="UniProtKB-KW"/>
</dbReference>
<dbReference type="NCBIfam" id="NF033740">
    <property type="entry name" value="MarP_fam_protase"/>
    <property type="match status" value="1"/>
</dbReference>
<dbReference type="EC" id="3.4.21.-" evidence="6"/>
<organism evidence="6 7">
    <name type="scientific">Lysobacter korlensis</name>
    <dbReference type="NCBI Taxonomy" id="553636"/>
    <lineage>
        <taxon>Bacteria</taxon>
        <taxon>Pseudomonadati</taxon>
        <taxon>Pseudomonadota</taxon>
        <taxon>Gammaproteobacteria</taxon>
        <taxon>Lysobacterales</taxon>
        <taxon>Lysobacteraceae</taxon>
        <taxon>Lysobacter</taxon>
    </lineage>
</organism>
<name>A0ABV6RYZ4_9GAMM</name>
<sequence length="394" mass="40143">MPVTLVIDVILVFVLIGYLTYGFRTGLMRSIGGIVGVVGGGMAAYFAIPFIGRLVPAPEWRAFSVLLLVLVMLAIGHSVGAALGHAIRKHLRAQPLRALDRTLGAIVNVVVAALVVSVLAAGVTSLGVPMLSPAVASSGVVRAIDGTTPDPVKSFLAQARSFAIEEGLPLIADAFGPAAPPPIPDIDTSTGPLSVAAQSVVRISGTAYSCGQSQSGTGFVIAPERVVTNAHVLAGVDEPVVEAPGDGGRTGRIVYFDPVDDLAVIAVPGLPTPALAINPGLGPGARGVVDGYPFGGPFTSRPAEVVSIDQIVVPDIYGESPSARQVFVLAADVDPGNSGGPFLDQEGAVAGVIFGRGENTENVGYALTLQEVGDVLDRAPALSERVPSGECVRG</sequence>
<dbReference type="GO" id="GO:0008233">
    <property type="term" value="F:peptidase activity"/>
    <property type="evidence" value="ECO:0007669"/>
    <property type="project" value="UniProtKB-KW"/>
</dbReference>
<keyword evidence="2 5" id="KW-0812">Transmembrane</keyword>
<dbReference type="InterPro" id="IPR047680">
    <property type="entry name" value="MarP-like"/>
</dbReference>
<dbReference type="PANTHER" id="PTHR43019:SF23">
    <property type="entry name" value="PROTEASE DO-LIKE 5, CHLOROPLASTIC"/>
    <property type="match status" value="1"/>
</dbReference>
<evidence type="ECO:0000313" key="6">
    <source>
        <dbReference type="EMBL" id="MFC0682196.1"/>
    </source>
</evidence>
<dbReference type="InterPro" id="IPR009003">
    <property type="entry name" value="Peptidase_S1_PA"/>
</dbReference>
<evidence type="ECO:0000256" key="2">
    <source>
        <dbReference type="ARBA" id="ARBA00022692"/>
    </source>
</evidence>
<feature type="transmembrane region" description="Helical" evidence="5">
    <location>
        <begin position="30"/>
        <end position="51"/>
    </location>
</feature>
<dbReference type="PANTHER" id="PTHR43019">
    <property type="entry name" value="SERINE ENDOPROTEASE DEGS"/>
    <property type="match status" value="1"/>
</dbReference>